<feature type="binding site" evidence="17">
    <location>
        <position position="190"/>
    </location>
    <ligand>
        <name>Mg(2+)</name>
        <dbReference type="ChEBI" id="CHEBI:18420"/>
    </ligand>
</feature>
<feature type="active site" description="Proton donor" evidence="14">
    <location>
        <position position="412"/>
    </location>
</feature>
<dbReference type="Gene3D" id="3.40.50.920">
    <property type="match status" value="1"/>
</dbReference>
<feature type="binding site" evidence="15">
    <location>
        <position position="470"/>
    </location>
    <ligand>
        <name>substrate</name>
    </ligand>
</feature>
<evidence type="ECO:0000256" key="9">
    <source>
        <dbReference type="ARBA" id="ARBA00022837"/>
    </source>
</evidence>
<comment type="cofactor">
    <cofactor evidence="1">
        <name>Ca(2+)</name>
        <dbReference type="ChEBI" id="CHEBI:29108"/>
    </cofactor>
</comment>
<accession>A0A5C4S481</accession>
<feature type="binding site" evidence="15">
    <location>
        <position position="462"/>
    </location>
    <ligand>
        <name>substrate</name>
    </ligand>
</feature>
<feature type="binding site" evidence="15">
    <location>
        <position position="520"/>
    </location>
    <ligand>
        <name>substrate</name>
    </ligand>
</feature>
<dbReference type="Pfam" id="PF00456">
    <property type="entry name" value="Transketolase_N"/>
    <property type="match status" value="1"/>
</dbReference>
<dbReference type="InterPro" id="IPR020826">
    <property type="entry name" value="Transketolase_BS"/>
</dbReference>
<evidence type="ECO:0000256" key="1">
    <source>
        <dbReference type="ARBA" id="ARBA00001913"/>
    </source>
</evidence>
<comment type="similarity">
    <text evidence="4 19">Belongs to the transketolase family.</text>
</comment>
<keyword evidence="7 19" id="KW-0808">Transferase</keyword>
<evidence type="ECO:0000313" key="22">
    <source>
        <dbReference type="Proteomes" id="UP000309544"/>
    </source>
</evidence>
<dbReference type="SMART" id="SM00861">
    <property type="entry name" value="Transket_pyr"/>
    <property type="match status" value="1"/>
</dbReference>
<comment type="caution">
    <text evidence="21">The sequence shown here is derived from an EMBL/GenBank/DDBJ whole genome shotgun (WGS) entry which is preliminary data.</text>
</comment>
<comment type="cofactor">
    <cofactor evidence="16">
        <name>thiamine diphosphate</name>
        <dbReference type="ChEBI" id="CHEBI:58937"/>
    </cofactor>
    <text evidence="16">Binds 1 thiamine pyrophosphate per subunit. During the reaction, the substrate forms a covalent intermediate with the cofactor.</text>
</comment>
<feature type="binding site" evidence="15">
    <location>
        <position position="474"/>
    </location>
    <ligand>
        <name>substrate</name>
    </ligand>
</feature>
<dbReference type="InterPro" id="IPR055152">
    <property type="entry name" value="Transketolase-like_C_2"/>
</dbReference>
<dbReference type="Gene3D" id="3.40.50.970">
    <property type="match status" value="2"/>
</dbReference>
<keyword evidence="10 17" id="KW-0460">Magnesium</keyword>
<name>A0A5C4S481_PROVB</name>
<evidence type="ECO:0000256" key="2">
    <source>
        <dbReference type="ARBA" id="ARBA00001936"/>
    </source>
</evidence>
<evidence type="ECO:0000256" key="8">
    <source>
        <dbReference type="ARBA" id="ARBA00022723"/>
    </source>
</evidence>
<evidence type="ECO:0000256" key="14">
    <source>
        <dbReference type="PIRSR" id="PIRSR605478-1"/>
    </source>
</evidence>
<evidence type="ECO:0000256" key="18">
    <source>
        <dbReference type="PIRSR" id="PIRSR605478-5"/>
    </source>
</evidence>
<dbReference type="EMBL" id="VDCI01000001">
    <property type="protein sequence ID" value="TNJ37909.1"/>
    <property type="molecule type" value="Genomic_DNA"/>
</dbReference>
<feature type="binding site" evidence="17">
    <location>
        <position position="188"/>
    </location>
    <ligand>
        <name>Mg(2+)</name>
        <dbReference type="ChEBI" id="CHEBI:18420"/>
    </ligand>
</feature>
<feature type="binding site" evidence="17">
    <location>
        <position position="158"/>
    </location>
    <ligand>
        <name>Mg(2+)</name>
        <dbReference type="ChEBI" id="CHEBI:18420"/>
    </ligand>
</feature>
<evidence type="ECO:0000256" key="17">
    <source>
        <dbReference type="PIRSR" id="PIRSR605478-4"/>
    </source>
</evidence>
<dbReference type="InterPro" id="IPR005475">
    <property type="entry name" value="Transketolase-like_Pyr-bd"/>
</dbReference>
<feature type="binding site" evidence="16">
    <location>
        <position position="264"/>
    </location>
    <ligand>
        <name>thiamine diphosphate</name>
        <dbReference type="ChEBI" id="CHEBI:58937"/>
    </ligand>
</feature>
<dbReference type="RefSeq" id="WP_139626113.1">
    <property type="nucleotide sequence ID" value="NZ_VDCI01000001.1"/>
</dbReference>
<evidence type="ECO:0000256" key="16">
    <source>
        <dbReference type="PIRSR" id="PIRSR605478-3"/>
    </source>
</evidence>
<sequence length="669" mass="72275">MRRDPIDDLAVNTIRILAADMVETAGSGHPGLPMGAAPMAYVLWTKVMKHNPANPQWLNRDRFVLSAGHGSALLYALLHLTGYDLPLDELRNFRQWGSRTPGHPEYRHTCGVETTTGPLGQGFANAVGMAIAEKYCAARMNRQDIAPIDYRVYILCSDGDLMEGISSEAASIAGHLRLQNLVCLYDDNSISIEGSTRLAFTENTTARFQAYGWNVLHVEDGNDLEAIEDALLEAKKENSGPTLIKVMTTIGYGSPHKQGKAEAHGAPLGPDELKLVKRHFGFPEDAFFSIPEAVRTHMGATVTKGKKLEASWSQLWDAYNNAHPDSAKEFADASLGTMPAGWQRQLSSFSTDKPLATRNASREILHALAGSLPFLIGGSADLAPSTGTAISDATDFSPDSYVGTNFRFGVREHAMGAILNGMALSGPIRPYGATFLVFADYMKPALRLSAIMQLPATFIFSHDSIAVGEDGPTHQPVEQLAMLRSIPGMTVIRPADANETRAAWSVALTRNGPVSLILSRQSLPVLDTSLYPVADGLPRGGYILADWGSPSGGGGKPVILIATGSEVHPALEAQEILEDHGVPTRVVSMPSVELFLQQSLEYRHEVLPPSIRRRVVIEAASPFGWHRFAGDEGSIIGVERFGASAPGNRVQEEFGFTATHIVEVARNLP</sequence>
<dbReference type="InterPro" id="IPR009014">
    <property type="entry name" value="Transketo_C/PFOR_II"/>
</dbReference>
<gene>
    <name evidence="21" type="primary">tkt</name>
    <name evidence="21" type="ORF">FGF68_01660</name>
</gene>
<dbReference type="SUPFAM" id="SSF52518">
    <property type="entry name" value="Thiamin diphosphate-binding fold (THDP-binding)"/>
    <property type="match status" value="2"/>
</dbReference>
<feature type="binding site" evidence="15">
    <location>
        <position position="264"/>
    </location>
    <ligand>
        <name>substrate</name>
    </ligand>
</feature>
<feature type="site" description="Important for catalytic activity" evidence="18">
    <location>
        <position position="29"/>
    </location>
</feature>
<evidence type="ECO:0000256" key="7">
    <source>
        <dbReference type="ARBA" id="ARBA00022679"/>
    </source>
</evidence>
<evidence type="ECO:0000256" key="6">
    <source>
        <dbReference type="ARBA" id="ARBA00013152"/>
    </source>
</evidence>
<evidence type="ECO:0000256" key="13">
    <source>
        <dbReference type="NCBIfam" id="TIGR00232"/>
    </source>
</evidence>
<evidence type="ECO:0000259" key="20">
    <source>
        <dbReference type="SMART" id="SM00861"/>
    </source>
</evidence>
<evidence type="ECO:0000256" key="11">
    <source>
        <dbReference type="ARBA" id="ARBA00023052"/>
    </source>
</evidence>
<dbReference type="InterPro" id="IPR049557">
    <property type="entry name" value="Transketolase_CS"/>
</dbReference>
<dbReference type="FunFam" id="3.40.50.920:FF:000003">
    <property type="entry name" value="Transketolase"/>
    <property type="match status" value="1"/>
</dbReference>
<keyword evidence="11 16" id="KW-0786">Thiamine pyrophosphate</keyword>
<dbReference type="GO" id="GO:0006098">
    <property type="term" value="P:pentose-phosphate shunt"/>
    <property type="evidence" value="ECO:0007669"/>
    <property type="project" value="TreeGrafter"/>
</dbReference>
<evidence type="ECO:0000256" key="4">
    <source>
        <dbReference type="ARBA" id="ARBA00007131"/>
    </source>
</evidence>
<feature type="domain" description="Transketolase-like pyrimidine-binding" evidence="20">
    <location>
        <begin position="355"/>
        <end position="525"/>
    </location>
</feature>
<proteinExistence type="inferred from homology"/>
<dbReference type="Pfam" id="PF22613">
    <property type="entry name" value="Transketolase_C_1"/>
    <property type="match status" value="1"/>
</dbReference>
<dbReference type="CDD" id="cd07033">
    <property type="entry name" value="TPP_PYR_DXS_TK_like"/>
    <property type="match status" value="1"/>
</dbReference>
<comment type="catalytic activity">
    <reaction evidence="12 19">
        <text>D-sedoheptulose 7-phosphate + D-glyceraldehyde 3-phosphate = aldehydo-D-ribose 5-phosphate + D-xylulose 5-phosphate</text>
        <dbReference type="Rhea" id="RHEA:10508"/>
        <dbReference type="ChEBI" id="CHEBI:57483"/>
        <dbReference type="ChEBI" id="CHEBI:57737"/>
        <dbReference type="ChEBI" id="CHEBI:58273"/>
        <dbReference type="ChEBI" id="CHEBI:59776"/>
        <dbReference type="EC" id="2.2.1.1"/>
    </reaction>
</comment>
<comment type="cofactor">
    <cofactor evidence="2">
        <name>Mn(2+)</name>
        <dbReference type="ChEBI" id="CHEBI:29035"/>
    </cofactor>
</comment>
<comment type="cofactor">
    <cofactor evidence="3">
        <name>Co(2+)</name>
        <dbReference type="ChEBI" id="CHEBI:48828"/>
    </cofactor>
</comment>
<feature type="binding site" evidence="16">
    <location>
        <position position="438"/>
    </location>
    <ligand>
        <name>thiamine diphosphate</name>
        <dbReference type="ChEBI" id="CHEBI:58937"/>
    </ligand>
</feature>
<dbReference type="CDD" id="cd02012">
    <property type="entry name" value="TPP_TK"/>
    <property type="match status" value="1"/>
</dbReference>
<evidence type="ECO:0000256" key="10">
    <source>
        <dbReference type="ARBA" id="ARBA00022842"/>
    </source>
</evidence>
<evidence type="ECO:0000256" key="12">
    <source>
        <dbReference type="ARBA" id="ARBA00049473"/>
    </source>
</evidence>
<dbReference type="InterPro" id="IPR005474">
    <property type="entry name" value="Transketolase_N"/>
</dbReference>
<protein>
    <recommendedName>
        <fullName evidence="6 13">Transketolase</fullName>
        <ecNumber evidence="6 13">2.2.1.1</ecNumber>
    </recommendedName>
</protein>
<dbReference type="PANTHER" id="PTHR43522">
    <property type="entry name" value="TRANSKETOLASE"/>
    <property type="match status" value="1"/>
</dbReference>
<dbReference type="Pfam" id="PF02779">
    <property type="entry name" value="Transket_pyr"/>
    <property type="match status" value="1"/>
</dbReference>
<reference evidence="21 22" key="1">
    <citation type="submission" date="2019-05" db="EMBL/GenBank/DDBJ databases">
        <title>Draft Whole-Genome sequence of the green sulfur bacterium Prosthecochloris vibrioformis DSM 260.</title>
        <authorList>
            <person name="Meyer T.E."/>
            <person name="Kyndt J.A."/>
        </authorList>
    </citation>
    <scope>NUCLEOTIDE SEQUENCE [LARGE SCALE GENOMIC DNA]</scope>
    <source>
        <strain evidence="21 22">DSM 260</strain>
    </source>
</reference>
<dbReference type="InterPro" id="IPR029061">
    <property type="entry name" value="THDP-binding"/>
</dbReference>
<feature type="binding site" evidence="16">
    <location>
        <position position="159"/>
    </location>
    <ligand>
        <name>thiamine diphosphate</name>
        <dbReference type="ChEBI" id="CHEBI:58937"/>
    </ligand>
</feature>
<dbReference type="InterPro" id="IPR033247">
    <property type="entry name" value="Transketolase_fam"/>
</dbReference>
<feature type="binding site" evidence="16">
    <location>
        <begin position="117"/>
        <end position="119"/>
    </location>
    <ligand>
        <name>thiamine diphosphate</name>
        <dbReference type="ChEBI" id="CHEBI:58937"/>
    </ligand>
</feature>
<keyword evidence="8 17" id="KW-0479">Metal-binding</keyword>
<dbReference type="GO" id="GO:0005829">
    <property type="term" value="C:cytosol"/>
    <property type="evidence" value="ECO:0007669"/>
    <property type="project" value="TreeGrafter"/>
</dbReference>
<organism evidence="21 22">
    <name type="scientific">Prosthecochloris vibrioformis</name>
    <name type="common">Chlorobium vibrioforme</name>
    <dbReference type="NCBI Taxonomy" id="1098"/>
    <lineage>
        <taxon>Bacteria</taxon>
        <taxon>Pseudomonadati</taxon>
        <taxon>Chlorobiota</taxon>
        <taxon>Chlorobiia</taxon>
        <taxon>Chlorobiales</taxon>
        <taxon>Chlorobiaceae</taxon>
        <taxon>Prosthecochloris</taxon>
    </lineage>
</organism>
<feature type="binding site" evidence="16">
    <location>
        <position position="69"/>
    </location>
    <ligand>
        <name>thiamine diphosphate</name>
        <dbReference type="ChEBI" id="CHEBI:58937"/>
    </ligand>
</feature>
<dbReference type="SUPFAM" id="SSF52922">
    <property type="entry name" value="TK C-terminal domain-like"/>
    <property type="match status" value="1"/>
</dbReference>
<feature type="binding site" evidence="15">
    <location>
        <position position="358"/>
    </location>
    <ligand>
        <name>substrate</name>
    </ligand>
</feature>
<dbReference type="GO" id="GO:0046872">
    <property type="term" value="F:metal ion binding"/>
    <property type="evidence" value="ECO:0007669"/>
    <property type="project" value="UniProtKB-KW"/>
</dbReference>
<evidence type="ECO:0000256" key="5">
    <source>
        <dbReference type="ARBA" id="ARBA00011738"/>
    </source>
</evidence>
<feature type="site" description="Important for catalytic activity" evidence="18">
    <location>
        <position position="264"/>
    </location>
</feature>
<keyword evidence="9 19" id="KW-0106">Calcium</keyword>
<feature type="binding site" evidence="16">
    <location>
        <position position="188"/>
    </location>
    <ligand>
        <name>thiamine diphosphate</name>
        <dbReference type="ChEBI" id="CHEBI:58937"/>
    </ligand>
</feature>
<comment type="subunit">
    <text evidence="5 19">Homodimer.</text>
</comment>
<dbReference type="PROSITE" id="PS00801">
    <property type="entry name" value="TRANSKETOLASE_1"/>
    <property type="match status" value="1"/>
</dbReference>
<comment type="cofactor">
    <cofactor evidence="17">
        <name>Mg(2+)</name>
        <dbReference type="ChEBI" id="CHEBI:18420"/>
    </cofactor>
    <text evidence="17">Binds 1 Mg(2+) ion per subunit. Can also utilize other divalent metal cations, such as Ca(2+), Mn(2+) and Co(2+).</text>
</comment>
<comment type="cofactor">
    <cofactor evidence="19">
        <name>Mg(2+)</name>
        <dbReference type="ChEBI" id="CHEBI:18420"/>
    </cofactor>
    <cofactor evidence="19">
        <name>Ca(2+)</name>
        <dbReference type="ChEBI" id="CHEBI:29108"/>
    </cofactor>
    <cofactor evidence="19">
        <name>Mn(2+)</name>
        <dbReference type="ChEBI" id="CHEBI:29035"/>
    </cofactor>
    <cofactor evidence="19">
        <name>Co(2+)</name>
        <dbReference type="ChEBI" id="CHEBI:48828"/>
    </cofactor>
    <text evidence="19">Binds 1 Mg(2+) ion per subunit. Can also utilize other divalent metal cations, such as Ca(2+), Mn(2+) and Co(2+).</text>
</comment>
<feature type="binding site" evidence="15">
    <location>
        <position position="385"/>
    </location>
    <ligand>
        <name>substrate</name>
    </ligand>
</feature>
<evidence type="ECO:0000313" key="21">
    <source>
        <dbReference type="EMBL" id="TNJ37909.1"/>
    </source>
</evidence>
<evidence type="ECO:0000256" key="3">
    <source>
        <dbReference type="ARBA" id="ARBA00001941"/>
    </source>
</evidence>
<dbReference type="PANTHER" id="PTHR43522:SF2">
    <property type="entry name" value="TRANSKETOLASE 1-RELATED"/>
    <property type="match status" value="1"/>
</dbReference>
<evidence type="ECO:0000256" key="19">
    <source>
        <dbReference type="RuleBase" id="RU004996"/>
    </source>
</evidence>
<keyword evidence="22" id="KW-1185">Reference proteome</keyword>
<dbReference type="GO" id="GO:0004802">
    <property type="term" value="F:transketolase activity"/>
    <property type="evidence" value="ECO:0007669"/>
    <property type="project" value="UniProtKB-UniRule"/>
</dbReference>
<dbReference type="InterPro" id="IPR005478">
    <property type="entry name" value="Transketolase_bac-like"/>
</dbReference>
<dbReference type="AlphaFoldDB" id="A0A5C4S481"/>
<evidence type="ECO:0000256" key="15">
    <source>
        <dbReference type="PIRSR" id="PIRSR605478-2"/>
    </source>
</evidence>
<dbReference type="EC" id="2.2.1.1" evidence="6 13"/>
<dbReference type="FunFam" id="3.40.50.970:FF:000045">
    <property type="entry name" value="Transketolase"/>
    <property type="match status" value="1"/>
</dbReference>
<dbReference type="PROSITE" id="PS00802">
    <property type="entry name" value="TRANSKETOLASE_2"/>
    <property type="match status" value="1"/>
</dbReference>
<comment type="function">
    <text evidence="19">Catalyzes the transfer of a two-carbon ketol group from a ketose donor to an aldose acceptor, via a covalent intermediate with the cofactor thiamine pyrophosphate.</text>
</comment>
<dbReference type="FunFam" id="3.40.50.970:FF:000004">
    <property type="entry name" value="Transketolase"/>
    <property type="match status" value="1"/>
</dbReference>
<dbReference type="Proteomes" id="UP000309544">
    <property type="component" value="Unassembled WGS sequence"/>
</dbReference>
<feature type="binding site" evidence="15">
    <location>
        <position position="29"/>
    </location>
    <ligand>
        <name>substrate</name>
    </ligand>
</feature>
<dbReference type="NCBIfam" id="TIGR00232">
    <property type="entry name" value="tktlase_bact"/>
    <property type="match status" value="1"/>
</dbReference>